<proteinExistence type="predicted"/>
<evidence type="ECO:0000256" key="1">
    <source>
        <dbReference type="SAM" id="SignalP"/>
    </source>
</evidence>
<keyword evidence="2" id="KW-1185">Reference proteome</keyword>
<accession>A0A1I8BJZ3</accession>
<dbReference type="Proteomes" id="UP000095281">
    <property type="component" value="Unplaced"/>
</dbReference>
<feature type="chain" id="PRO_5009315881" evidence="1">
    <location>
        <begin position="18"/>
        <end position="266"/>
    </location>
</feature>
<dbReference type="AlphaFoldDB" id="A0A1I8BJZ3"/>
<reference evidence="3" key="1">
    <citation type="submission" date="2016-11" db="UniProtKB">
        <authorList>
            <consortium name="WormBaseParasite"/>
        </authorList>
    </citation>
    <scope>IDENTIFICATION</scope>
</reference>
<evidence type="ECO:0000313" key="3">
    <source>
        <dbReference type="WBParaSite" id="MhA1_Contig266.frz3.gene4"/>
    </source>
</evidence>
<keyword evidence="1" id="KW-0732">Signal</keyword>
<feature type="signal peptide" evidence="1">
    <location>
        <begin position="1"/>
        <end position="17"/>
    </location>
</feature>
<organism evidence="2 3">
    <name type="scientific">Meloidogyne hapla</name>
    <name type="common">Root-knot nematode worm</name>
    <dbReference type="NCBI Taxonomy" id="6305"/>
    <lineage>
        <taxon>Eukaryota</taxon>
        <taxon>Metazoa</taxon>
        <taxon>Ecdysozoa</taxon>
        <taxon>Nematoda</taxon>
        <taxon>Chromadorea</taxon>
        <taxon>Rhabditida</taxon>
        <taxon>Tylenchina</taxon>
        <taxon>Tylenchomorpha</taxon>
        <taxon>Tylenchoidea</taxon>
        <taxon>Meloidogynidae</taxon>
        <taxon>Meloidogyninae</taxon>
        <taxon>Meloidogyne</taxon>
    </lineage>
</organism>
<evidence type="ECO:0000313" key="2">
    <source>
        <dbReference type="Proteomes" id="UP000095281"/>
    </source>
</evidence>
<protein>
    <submittedName>
        <fullName evidence="3">Uncharacterized protein</fullName>
    </submittedName>
</protein>
<sequence length="266" mass="30750">MLFILFLILLIVNTVELDKIVELNNKEIGNNEVTESTTKTLINNTQDYLSYNLKSNNSDLQTIEILSLNYNETYEDLLSKISNSCISTKEYKELHGNRTKAGLVGFLLPFLVDDATFKIGLNELRKGFHLKPQKKNSVMEEFEDENREDTNGALFCLATLVRMGKMFSFGKLFFWPEDAELVENFIFKKFPEVSQLFKLKYEEKGINTKPFNQKTVEELFEEFTKFRLIVNKAINNSIVKSINPKNETANCPESKNTAMNLFEMNK</sequence>
<name>A0A1I8BJZ3_MELHA</name>
<dbReference type="WBParaSite" id="MhA1_Contig266.frz3.gene4">
    <property type="protein sequence ID" value="MhA1_Contig266.frz3.gene4"/>
    <property type="gene ID" value="MhA1_Contig266.frz3.gene4"/>
</dbReference>